<evidence type="ECO:0000256" key="9">
    <source>
        <dbReference type="PROSITE-ProRule" id="PRU00169"/>
    </source>
</evidence>
<dbReference type="Proteomes" id="UP000324758">
    <property type="component" value="Unassembled WGS sequence"/>
</dbReference>
<dbReference type="EC" id="2.7.13.3" evidence="2"/>
<keyword evidence="5" id="KW-0547">Nucleotide-binding</keyword>
<dbReference type="InterPro" id="IPR036890">
    <property type="entry name" value="HATPase_C_sf"/>
</dbReference>
<name>A0A5D3KIX0_9BRAD</name>
<feature type="domain" description="Histidine kinase" evidence="11">
    <location>
        <begin position="186"/>
        <end position="396"/>
    </location>
</feature>
<dbReference type="SUPFAM" id="SSF47384">
    <property type="entry name" value="Homodimeric domain of signal transducing histidine kinase"/>
    <property type="match status" value="1"/>
</dbReference>
<comment type="catalytic activity">
    <reaction evidence="1">
        <text>ATP + protein L-histidine = ADP + protein N-phospho-L-histidine.</text>
        <dbReference type="EC" id="2.7.13.3"/>
    </reaction>
</comment>
<dbReference type="Gene3D" id="1.10.287.130">
    <property type="match status" value="1"/>
</dbReference>
<dbReference type="CDD" id="cd00156">
    <property type="entry name" value="REC"/>
    <property type="match status" value="1"/>
</dbReference>
<proteinExistence type="predicted"/>
<dbReference type="PANTHER" id="PTHR43065:SF46">
    <property type="entry name" value="C4-DICARBOXYLATE TRANSPORT SENSOR PROTEIN DCTB"/>
    <property type="match status" value="1"/>
</dbReference>
<dbReference type="PROSITE" id="PS50109">
    <property type="entry name" value="HIS_KIN"/>
    <property type="match status" value="1"/>
</dbReference>
<dbReference type="InterPro" id="IPR004358">
    <property type="entry name" value="Sig_transdc_His_kin-like_C"/>
</dbReference>
<evidence type="ECO:0000259" key="12">
    <source>
        <dbReference type="PROSITE" id="PS50110"/>
    </source>
</evidence>
<dbReference type="SMART" id="SM00448">
    <property type="entry name" value="REC"/>
    <property type="match status" value="2"/>
</dbReference>
<evidence type="ECO:0000256" key="2">
    <source>
        <dbReference type="ARBA" id="ARBA00012438"/>
    </source>
</evidence>
<evidence type="ECO:0000256" key="4">
    <source>
        <dbReference type="ARBA" id="ARBA00022679"/>
    </source>
</evidence>
<dbReference type="SMART" id="SM00387">
    <property type="entry name" value="HATPase_c"/>
    <property type="match status" value="1"/>
</dbReference>
<dbReference type="SUPFAM" id="SSF55874">
    <property type="entry name" value="ATPase domain of HSP90 chaperone/DNA topoisomerase II/histidine kinase"/>
    <property type="match status" value="1"/>
</dbReference>
<dbReference type="Pfam" id="PF00512">
    <property type="entry name" value="HisKA"/>
    <property type="match status" value="1"/>
</dbReference>
<dbReference type="GO" id="GO:0000155">
    <property type="term" value="F:phosphorelay sensor kinase activity"/>
    <property type="evidence" value="ECO:0007669"/>
    <property type="project" value="InterPro"/>
</dbReference>
<keyword evidence="7" id="KW-0067">ATP-binding</keyword>
<protein>
    <recommendedName>
        <fullName evidence="2">histidine kinase</fullName>
        <ecNumber evidence="2">2.7.13.3</ecNumber>
    </recommendedName>
</protein>
<evidence type="ECO:0000256" key="8">
    <source>
        <dbReference type="ARBA" id="ARBA00023012"/>
    </source>
</evidence>
<evidence type="ECO:0000313" key="14">
    <source>
        <dbReference type="Proteomes" id="UP000324758"/>
    </source>
</evidence>
<evidence type="ECO:0000256" key="6">
    <source>
        <dbReference type="ARBA" id="ARBA00022777"/>
    </source>
</evidence>
<gene>
    <name evidence="13" type="ORF">FXB40_30675</name>
</gene>
<dbReference type="InterPro" id="IPR003661">
    <property type="entry name" value="HisK_dim/P_dom"/>
</dbReference>
<feature type="modified residue" description="4-aspartylphosphate" evidence="9">
    <location>
        <position position="465"/>
    </location>
</feature>
<dbReference type="EMBL" id="VSSS01000050">
    <property type="protein sequence ID" value="TYL90989.1"/>
    <property type="molecule type" value="Genomic_DNA"/>
</dbReference>
<feature type="modified residue" description="4-aspartylphosphate" evidence="9">
    <location>
        <position position="57"/>
    </location>
</feature>
<dbReference type="Pfam" id="PF00072">
    <property type="entry name" value="Response_reg"/>
    <property type="match status" value="2"/>
</dbReference>
<dbReference type="InterPro" id="IPR001789">
    <property type="entry name" value="Sig_transdc_resp-reg_receiver"/>
</dbReference>
<dbReference type="PANTHER" id="PTHR43065">
    <property type="entry name" value="SENSOR HISTIDINE KINASE"/>
    <property type="match status" value="1"/>
</dbReference>
<sequence length="536" mass="57767">MNAGEKIVVLNVDDLEAQRYVKTRDLNAAGFAVIEAQTGAEALRMIEQHKPPVVLLDVQLPDISGFEVCAFIKTKWPEVMVLQTSATFTETEDRVSGLNAGADSYLVQPAEPVELAAAINALLRVRRSEDALRSLNATLDKQVRERTEELEQANRKLRQEVTQRQKVESELLQAQKMEAVGQLTGGLAHDFNNLLTAVVGNLDLIRARATEPRITRLAENAFKAAERGSKLTAQLLAFSRTQKLATESVDLNRLILDAFELLNQSLGASITIKTELDARTPFVVADHNQLEVSLLNLAINARDAMPDGGTLTITTGCDDPDNRRVMLSVTDTGTGMPPDVIARAFDPFFTTKPAGRGTGLGLSQVYGLVRQMGGDVDIKSEVGKGTSVRLSLRRSIASTETTAEAQAAAENGHAERILVVDDDHDVRGLMTSFLSEIGYVVHEADHGNAALAMQTTVNPQLMIIDFSMPGTNGAEVVKAARAVQPSLPVLFVSGYADSAALEAAMGSAPFLRKPFRPAELASAVRSALDADSSDDL</sequence>
<dbReference type="RefSeq" id="WP_148775841.1">
    <property type="nucleotide sequence ID" value="NZ_VSSS01000050.1"/>
</dbReference>
<organism evidence="13 14">
    <name type="scientific">Bradyrhizobium rifense</name>
    <dbReference type="NCBI Taxonomy" id="515499"/>
    <lineage>
        <taxon>Bacteria</taxon>
        <taxon>Pseudomonadati</taxon>
        <taxon>Pseudomonadota</taxon>
        <taxon>Alphaproteobacteria</taxon>
        <taxon>Hyphomicrobiales</taxon>
        <taxon>Nitrobacteraceae</taxon>
        <taxon>Bradyrhizobium</taxon>
    </lineage>
</organism>
<evidence type="ECO:0000256" key="1">
    <source>
        <dbReference type="ARBA" id="ARBA00000085"/>
    </source>
</evidence>
<dbReference type="SUPFAM" id="SSF52172">
    <property type="entry name" value="CheY-like"/>
    <property type="match status" value="2"/>
</dbReference>
<keyword evidence="14" id="KW-1185">Reference proteome</keyword>
<evidence type="ECO:0000256" key="5">
    <source>
        <dbReference type="ARBA" id="ARBA00022741"/>
    </source>
</evidence>
<evidence type="ECO:0000256" key="10">
    <source>
        <dbReference type="SAM" id="Coils"/>
    </source>
</evidence>
<keyword evidence="4" id="KW-0808">Transferase</keyword>
<dbReference type="InterPro" id="IPR003594">
    <property type="entry name" value="HATPase_dom"/>
</dbReference>
<dbReference type="Pfam" id="PF02518">
    <property type="entry name" value="HATPase_c"/>
    <property type="match status" value="1"/>
</dbReference>
<dbReference type="Gene3D" id="3.30.565.10">
    <property type="entry name" value="Histidine kinase-like ATPase, C-terminal domain"/>
    <property type="match status" value="1"/>
</dbReference>
<keyword evidence="6" id="KW-0418">Kinase</keyword>
<dbReference type="InterPro" id="IPR011006">
    <property type="entry name" value="CheY-like_superfamily"/>
</dbReference>
<dbReference type="PROSITE" id="PS50110">
    <property type="entry name" value="RESPONSE_REGULATORY"/>
    <property type="match status" value="2"/>
</dbReference>
<keyword evidence="3 9" id="KW-0597">Phosphoprotein</keyword>
<dbReference type="InterPro" id="IPR036097">
    <property type="entry name" value="HisK_dim/P_sf"/>
</dbReference>
<dbReference type="Gene3D" id="3.40.50.2300">
    <property type="match status" value="2"/>
</dbReference>
<dbReference type="OrthoDB" id="9796100at2"/>
<dbReference type="PRINTS" id="PR00344">
    <property type="entry name" value="BCTRLSENSOR"/>
</dbReference>
<reference evidence="13 14" key="1">
    <citation type="submission" date="2019-08" db="EMBL/GenBank/DDBJ databases">
        <title>Bradyrhizobium hipponensis sp. nov., a rhizobium isolated from a Lupinus angustifolius root nodule in Tunisia.</title>
        <authorList>
            <person name="Off K."/>
            <person name="Rejili M."/>
            <person name="Mars M."/>
            <person name="Brachmann A."/>
            <person name="Marin M."/>
        </authorList>
    </citation>
    <scope>NUCLEOTIDE SEQUENCE [LARGE SCALE GENOMIC DNA]</scope>
    <source>
        <strain evidence="13 14">CTAW71</strain>
    </source>
</reference>
<dbReference type="SMART" id="SM00388">
    <property type="entry name" value="HisKA"/>
    <property type="match status" value="1"/>
</dbReference>
<evidence type="ECO:0000256" key="7">
    <source>
        <dbReference type="ARBA" id="ARBA00022840"/>
    </source>
</evidence>
<dbReference type="CDD" id="cd17574">
    <property type="entry name" value="REC_OmpR"/>
    <property type="match status" value="1"/>
</dbReference>
<evidence type="ECO:0000313" key="13">
    <source>
        <dbReference type="EMBL" id="TYL90989.1"/>
    </source>
</evidence>
<accession>A0A5D3KIX0</accession>
<keyword evidence="10" id="KW-0175">Coiled coil</keyword>
<dbReference type="GO" id="GO:0005524">
    <property type="term" value="F:ATP binding"/>
    <property type="evidence" value="ECO:0007669"/>
    <property type="project" value="UniProtKB-KW"/>
</dbReference>
<evidence type="ECO:0000259" key="11">
    <source>
        <dbReference type="PROSITE" id="PS50109"/>
    </source>
</evidence>
<feature type="domain" description="Response regulatory" evidence="12">
    <location>
        <begin position="416"/>
        <end position="528"/>
    </location>
</feature>
<feature type="domain" description="Response regulatory" evidence="12">
    <location>
        <begin position="8"/>
        <end position="123"/>
    </location>
</feature>
<keyword evidence="8" id="KW-0902">Two-component regulatory system</keyword>
<dbReference type="CDD" id="cd00082">
    <property type="entry name" value="HisKA"/>
    <property type="match status" value="1"/>
</dbReference>
<comment type="caution">
    <text evidence="13">The sequence shown here is derived from an EMBL/GenBank/DDBJ whole genome shotgun (WGS) entry which is preliminary data.</text>
</comment>
<feature type="coiled-coil region" evidence="10">
    <location>
        <begin position="125"/>
        <end position="170"/>
    </location>
</feature>
<evidence type="ECO:0000256" key="3">
    <source>
        <dbReference type="ARBA" id="ARBA00022553"/>
    </source>
</evidence>
<dbReference type="InterPro" id="IPR005467">
    <property type="entry name" value="His_kinase_dom"/>
</dbReference>
<dbReference type="AlphaFoldDB" id="A0A5D3KIX0"/>